<dbReference type="STRING" id="349521.HCH_05687"/>
<dbReference type="OrthoDB" id="5954222at2"/>
<dbReference type="Proteomes" id="UP000000238">
    <property type="component" value="Chromosome"/>
</dbReference>
<accession>Q2SAI1</accession>
<dbReference type="KEGG" id="hch:HCH_05687"/>
<sequence length="152" mass="16841">MKCRVCARQAKGFGHLNTRHRPGESKRYPTDWRFCSARCQKAFHALYADWLRGAKEEVMLNTTDIEQAALRGCLKPFGDAATAIGFDKPLGAYSEAEAMTVVEAIISGYVAAMTQYHESARCAPVRSSGVRSEPKAHLFSDLEGELPWEKSA</sequence>
<dbReference type="AlphaFoldDB" id="Q2SAI1"/>
<reference evidence="1 2" key="1">
    <citation type="journal article" date="2005" name="Nucleic Acids Res.">
        <title>Genomic blueprint of Hahella chejuensis, a marine microbe producing an algicidal agent.</title>
        <authorList>
            <person name="Jeong H."/>
            <person name="Yim J.H."/>
            <person name="Lee C."/>
            <person name="Choi S.-H."/>
            <person name="Park Y.K."/>
            <person name="Yoon S.H."/>
            <person name="Hur C.-G."/>
            <person name="Kang H.-Y."/>
            <person name="Kim D."/>
            <person name="Lee H.H."/>
            <person name="Park K.H."/>
            <person name="Park S.-H."/>
            <person name="Park H.-S."/>
            <person name="Lee H.K."/>
            <person name="Oh T.K."/>
            <person name="Kim J.F."/>
        </authorList>
    </citation>
    <scope>NUCLEOTIDE SEQUENCE [LARGE SCALE GENOMIC DNA]</scope>
    <source>
        <strain evidence="1 2">KCTC 2396</strain>
    </source>
</reference>
<dbReference type="Pfam" id="PF20121">
    <property type="entry name" value="DUF6511"/>
    <property type="match status" value="1"/>
</dbReference>
<dbReference type="RefSeq" id="WP_011399402.1">
    <property type="nucleotide sequence ID" value="NC_007645.1"/>
</dbReference>
<dbReference type="EMBL" id="CP000155">
    <property type="protein sequence ID" value="ABC32343.1"/>
    <property type="molecule type" value="Genomic_DNA"/>
</dbReference>
<name>Q2SAI1_HAHCH</name>
<organism evidence="1 2">
    <name type="scientific">Hahella chejuensis (strain KCTC 2396)</name>
    <dbReference type="NCBI Taxonomy" id="349521"/>
    <lineage>
        <taxon>Bacteria</taxon>
        <taxon>Pseudomonadati</taxon>
        <taxon>Pseudomonadota</taxon>
        <taxon>Gammaproteobacteria</taxon>
        <taxon>Oceanospirillales</taxon>
        <taxon>Hahellaceae</taxon>
        <taxon>Hahella</taxon>
    </lineage>
</organism>
<evidence type="ECO:0000313" key="1">
    <source>
        <dbReference type="EMBL" id="ABC32343.1"/>
    </source>
</evidence>
<dbReference type="InterPro" id="IPR045422">
    <property type="entry name" value="DUF6511"/>
</dbReference>
<evidence type="ECO:0000313" key="2">
    <source>
        <dbReference type="Proteomes" id="UP000000238"/>
    </source>
</evidence>
<proteinExistence type="predicted"/>
<dbReference type="eggNOG" id="ENOG502Z92H">
    <property type="taxonomic scope" value="Bacteria"/>
</dbReference>
<keyword evidence="2" id="KW-1185">Reference proteome</keyword>
<gene>
    <name evidence="1" type="ordered locus">HCH_05687</name>
</gene>
<protein>
    <submittedName>
        <fullName evidence="1">Uncharacterized protein</fullName>
    </submittedName>
</protein>
<dbReference type="HOGENOM" id="CLU_147219_0_0_6"/>